<name>A0ABT9TZ53_PAEHA</name>
<dbReference type="SUPFAM" id="SSF51445">
    <property type="entry name" value="(Trans)glycosidases"/>
    <property type="match status" value="1"/>
</dbReference>
<evidence type="ECO:0000313" key="1">
    <source>
        <dbReference type="EMBL" id="MDQ0112151.1"/>
    </source>
</evidence>
<dbReference type="Gene3D" id="3.20.20.80">
    <property type="entry name" value="Glycosidases"/>
    <property type="match status" value="1"/>
</dbReference>
<accession>A0ABT9TZ53</accession>
<gene>
    <name evidence="1" type="ORF">J2T15_001586</name>
</gene>
<dbReference type="RefSeq" id="WP_307202755.1">
    <property type="nucleotide sequence ID" value="NZ_JAUSSU010000003.1"/>
</dbReference>
<proteinExistence type="predicted"/>
<dbReference type="Proteomes" id="UP001229346">
    <property type="component" value="Unassembled WGS sequence"/>
</dbReference>
<dbReference type="EMBL" id="JAUSSU010000003">
    <property type="protein sequence ID" value="MDQ0112151.1"/>
    <property type="molecule type" value="Genomic_DNA"/>
</dbReference>
<organism evidence="1 2">
    <name type="scientific">Paenibacillus harenae</name>
    <dbReference type="NCBI Taxonomy" id="306543"/>
    <lineage>
        <taxon>Bacteria</taxon>
        <taxon>Bacillati</taxon>
        <taxon>Bacillota</taxon>
        <taxon>Bacilli</taxon>
        <taxon>Bacillales</taxon>
        <taxon>Paenibacillaceae</taxon>
        <taxon>Paenibacillus</taxon>
    </lineage>
</organism>
<reference evidence="1 2" key="1">
    <citation type="submission" date="2023-07" db="EMBL/GenBank/DDBJ databases">
        <title>Sorghum-associated microbial communities from plants grown in Nebraska, USA.</title>
        <authorList>
            <person name="Schachtman D."/>
        </authorList>
    </citation>
    <scope>NUCLEOTIDE SEQUENCE [LARGE SCALE GENOMIC DNA]</scope>
    <source>
        <strain evidence="1 2">CC482</strain>
    </source>
</reference>
<dbReference type="InterPro" id="IPR017853">
    <property type="entry name" value="GH"/>
</dbReference>
<keyword evidence="2" id="KW-1185">Reference proteome</keyword>
<sequence>MVFPFPIKAFQVEPGTVMEVRGENGFRMNTTPSGGGLHLDAAACPANVWSNYDYLAADVYHESHDVLVLLLSFEDASGRRITVHYGILPRVTTRIGLPLSALNGEKLFLERSPGIMQSVLRGDAFVDRSRIVRFKLSTISSVAARSVDISGLILCESFVPLQSEALPYIDELGQLIGKEWEGKLQGEEELVRLLREEWQLSRDEAVVRPNLGRYGGWKGLRFEATGYFRTEHDGLRWWFVDPDGYALFSAGMDCIHPAETTRVTGMEQLLPELPARDGEFRDAWTDRGYSFGTANLMRAFGAQWREKWADLTECRMKSWGMNTIGNWSSTDYIGRSELPYVYPMEAFPSTARTIFRDFPDVFDPEYDANAVAFSKQLAGMSDDRRLVGYFMRNEPHWAFVDGLNLTEQMLRSSVRFASKDRFVSWVEEKYDASVDALNASWSSSFERFEQLYDGTDFDAWPDSATRSDDFAAFNRLMIRRYVEVPAKYCKEAAPNHLNLGMRYAWVGSDDLLEGCEAFDVFSINCYQFEPDRAFIGRIGSKLNKPLMIGEFHFGAADAGMLAYGIRAVPTQADRGLAYQYFVEQAAAIPELIGVHYFQLNDQEVLGRFDGENYQIGAVDGCQQPYRPFVEAMQRTHERMYDIRIGHLPPSAICPAEIPKTGF</sequence>
<protein>
    <recommendedName>
        <fullName evidence="3">Glycoside hydrolase family 42 N-terminal domain-containing protein</fullName>
    </recommendedName>
</protein>
<evidence type="ECO:0008006" key="3">
    <source>
        <dbReference type="Google" id="ProtNLM"/>
    </source>
</evidence>
<comment type="caution">
    <text evidence="1">The sequence shown here is derived from an EMBL/GenBank/DDBJ whole genome shotgun (WGS) entry which is preliminary data.</text>
</comment>
<evidence type="ECO:0000313" key="2">
    <source>
        <dbReference type="Proteomes" id="UP001229346"/>
    </source>
</evidence>